<dbReference type="SUPFAM" id="SSF52172">
    <property type="entry name" value="CheY-like"/>
    <property type="match status" value="1"/>
</dbReference>
<dbReference type="InterPro" id="IPR001789">
    <property type="entry name" value="Sig_transdc_resp-reg_receiver"/>
</dbReference>
<dbReference type="RefSeq" id="WP_182513695.1">
    <property type="nucleotide sequence ID" value="NZ_JACJIQ010000013.1"/>
</dbReference>
<dbReference type="AlphaFoldDB" id="A0A839GVP0"/>
<dbReference type="PANTHER" id="PTHR37299:SF1">
    <property type="entry name" value="STAGE 0 SPORULATION PROTEIN A HOMOLOG"/>
    <property type="match status" value="1"/>
</dbReference>
<dbReference type="GO" id="GO:0003677">
    <property type="term" value="F:DNA binding"/>
    <property type="evidence" value="ECO:0007669"/>
    <property type="project" value="UniProtKB-KW"/>
</dbReference>
<feature type="modified residue" description="4-aspartylphosphate" evidence="1">
    <location>
        <position position="53"/>
    </location>
</feature>
<evidence type="ECO:0000313" key="5">
    <source>
        <dbReference type="Proteomes" id="UP000563094"/>
    </source>
</evidence>
<dbReference type="Pfam" id="PF04397">
    <property type="entry name" value="LytTR"/>
    <property type="match status" value="1"/>
</dbReference>
<dbReference type="GO" id="GO:0000156">
    <property type="term" value="F:phosphorelay response regulator activity"/>
    <property type="evidence" value="ECO:0007669"/>
    <property type="project" value="InterPro"/>
</dbReference>
<dbReference type="InterPro" id="IPR011006">
    <property type="entry name" value="CheY-like_superfamily"/>
</dbReference>
<dbReference type="EMBL" id="JACJIQ010000013">
    <property type="protein sequence ID" value="MBA9078498.1"/>
    <property type="molecule type" value="Genomic_DNA"/>
</dbReference>
<evidence type="ECO:0000259" key="3">
    <source>
        <dbReference type="PROSITE" id="PS50930"/>
    </source>
</evidence>
<dbReference type="Gene3D" id="3.40.50.2300">
    <property type="match status" value="1"/>
</dbReference>
<evidence type="ECO:0000256" key="1">
    <source>
        <dbReference type="PROSITE-ProRule" id="PRU00169"/>
    </source>
</evidence>
<evidence type="ECO:0000259" key="2">
    <source>
        <dbReference type="PROSITE" id="PS50110"/>
    </source>
</evidence>
<organism evidence="4 5">
    <name type="scientific">Rufibacter quisquiliarum</name>
    <dbReference type="NCBI Taxonomy" id="1549639"/>
    <lineage>
        <taxon>Bacteria</taxon>
        <taxon>Pseudomonadati</taxon>
        <taxon>Bacteroidota</taxon>
        <taxon>Cytophagia</taxon>
        <taxon>Cytophagales</taxon>
        <taxon>Hymenobacteraceae</taxon>
        <taxon>Rufibacter</taxon>
    </lineage>
</organism>
<dbReference type="InterPro" id="IPR007492">
    <property type="entry name" value="LytTR_DNA-bd_dom"/>
</dbReference>
<dbReference type="PANTHER" id="PTHR37299">
    <property type="entry name" value="TRANSCRIPTIONAL REGULATOR-RELATED"/>
    <property type="match status" value="1"/>
</dbReference>
<dbReference type="PROSITE" id="PS50110">
    <property type="entry name" value="RESPONSE_REGULATORY"/>
    <property type="match status" value="1"/>
</dbReference>
<proteinExistence type="predicted"/>
<dbReference type="Gene3D" id="2.40.50.1020">
    <property type="entry name" value="LytTr DNA-binding domain"/>
    <property type="match status" value="1"/>
</dbReference>
<dbReference type="InterPro" id="IPR046947">
    <property type="entry name" value="LytR-like"/>
</dbReference>
<dbReference type="Pfam" id="PF00072">
    <property type="entry name" value="Response_reg"/>
    <property type="match status" value="1"/>
</dbReference>
<keyword evidence="5" id="KW-1185">Reference proteome</keyword>
<dbReference type="SMART" id="SM00850">
    <property type="entry name" value="LytTR"/>
    <property type="match status" value="1"/>
</dbReference>
<dbReference type="PROSITE" id="PS50930">
    <property type="entry name" value="HTH_LYTTR"/>
    <property type="match status" value="1"/>
</dbReference>
<gene>
    <name evidence="4" type="ORF">FHS90_003226</name>
</gene>
<feature type="domain" description="Response regulatory" evidence="2">
    <location>
        <begin position="2"/>
        <end position="113"/>
    </location>
</feature>
<dbReference type="Proteomes" id="UP000563094">
    <property type="component" value="Unassembled WGS sequence"/>
</dbReference>
<evidence type="ECO:0000313" key="4">
    <source>
        <dbReference type="EMBL" id="MBA9078498.1"/>
    </source>
</evidence>
<keyword evidence="4" id="KW-0238">DNA-binding</keyword>
<comment type="caution">
    <text evidence="4">The sequence shown here is derived from an EMBL/GenBank/DDBJ whole genome shotgun (WGS) entry which is preliminary data.</text>
</comment>
<sequence>MRCIALDDEPIALEVLKAHAQKVPFLQLQETFVSASDALAYLQQHPVDLVFLDIKMPDITGIEVAKLIGNKASLVFTTAFAEFALQGFELAVVDYLLKPVTFPRFLQACTRAQELLPHRQAGNAGPGATPEFLFVKVGYDWERVSLSELLYIETDDNYLTFHEPHRRTLTRMTLAEALEKLPAQRFVRVHRSYVVAIDKIEKIERHQVTLAGKPLPVSPTYRDHLLQQLL</sequence>
<protein>
    <submittedName>
        <fullName evidence="4">DNA-binding LytR/AlgR family response regulator</fullName>
    </submittedName>
</protein>
<reference evidence="4 5" key="1">
    <citation type="submission" date="2020-08" db="EMBL/GenBank/DDBJ databases">
        <title>Genomic Encyclopedia of Type Strains, Phase IV (KMG-IV): sequencing the most valuable type-strain genomes for metagenomic binning, comparative biology and taxonomic classification.</title>
        <authorList>
            <person name="Goeker M."/>
        </authorList>
    </citation>
    <scope>NUCLEOTIDE SEQUENCE [LARGE SCALE GENOMIC DNA]</scope>
    <source>
        <strain evidence="4 5">DSM 29854</strain>
    </source>
</reference>
<keyword evidence="1" id="KW-0597">Phosphoprotein</keyword>
<dbReference type="SMART" id="SM00448">
    <property type="entry name" value="REC"/>
    <property type="match status" value="1"/>
</dbReference>
<name>A0A839GVP0_9BACT</name>
<feature type="domain" description="HTH LytTR-type" evidence="3">
    <location>
        <begin position="144"/>
        <end position="230"/>
    </location>
</feature>
<accession>A0A839GVP0</accession>